<proteinExistence type="predicted"/>
<keyword evidence="3" id="KW-1185">Reference proteome</keyword>
<evidence type="ECO:0000313" key="2">
    <source>
        <dbReference type="EMBL" id="CAI9179753.1"/>
    </source>
</evidence>
<feature type="region of interest" description="Disordered" evidence="1">
    <location>
        <begin position="52"/>
        <end position="101"/>
    </location>
</feature>
<organism evidence="2 3">
    <name type="scientific">Rangifer tarandus platyrhynchus</name>
    <name type="common">Svalbard reindeer</name>
    <dbReference type="NCBI Taxonomy" id="3082113"/>
    <lineage>
        <taxon>Eukaryota</taxon>
        <taxon>Metazoa</taxon>
        <taxon>Chordata</taxon>
        <taxon>Craniata</taxon>
        <taxon>Vertebrata</taxon>
        <taxon>Euteleostomi</taxon>
        <taxon>Mammalia</taxon>
        <taxon>Eutheria</taxon>
        <taxon>Laurasiatheria</taxon>
        <taxon>Artiodactyla</taxon>
        <taxon>Ruminantia</taxon>
        <taxon>Pecora</taxon>
        <taxon>Cervidae</taxon>
        <taxon>Odocoileinae</taxon>
        <taxon>Rangifer</taxon>
    </lineage>
</organism>
<accession>A0ABN9A0I5</accession>
<reference evidence="2" key="1">
    <citation type="submission" date="2023-04" db="EMBL/GenBank/DDBJ databases">
        <authorList>
            <consortium name="ELIXIR-Norway"/>
        </authorList>
    </citation>
    <scope>NUCLEOTIDE SEQUENCE [LARGE SCALE GENOMIC DNA]</scope>
</reference>
<sequence length="101" mass="11168">MYFCKIDPGLHVNRRNTILTMTFGDNAEKHRLDRTPEPNEDKKYISTALVKGRSEREGRAGRAQGCPPPLQPPSPCRSSCAGLPRSTGNCGGDIEELRDVQ</sequence>
<dbReference type="EMBL" id="OX459945">
    <property type="protein sequence ID" value="CAI9179753.1"/>
    <property type="molecule type" value="Genomic_DNA"/>
</dbReference>
<protein>
    <submittedName>
        <fullName evidence="2">Uncharacterized protein</fullName>
    </submittedName>
</protein>
<gene>
    <name evidence="2" type="ORF">MRATA1EN1_LOCUS28715</name>
</gene>
<feature type="compositionally biased region" description="Pro residues" evidence="1">
    <location>
        <begin position="66"/>
        <end position="75"/>
    </location>
</feature>
<name>A0ABN9A0I5_RANTA</name>
<evidence type="ECO:0000256" key="1">
    <source>
        <dbReference type="SAM" id="MobiDB-lite"/>
    </source>
</evidence>
<dbReference type="Proteomes" id="UP001176941">
    <property type="component" value="Chromosome 9"/>
</dbReference>
<evidence type="ECO:0000313" key="3">
    <source>
        <dbReference type="Proteomes" id="UP001176941"/>
    </source>
</evidence>